<accession>A0A4Y3VGN7</accession>
<gene>
    <name evidence="2" type="ORF">SSP24_25950</name>
</gene>
<dbReference type="Pfam" id="PF09346">
    <property type="entry name" value="SMI1_KNR4"/>
    <property type="match status" value="1"/>
</dbReference>
<proteinExistence type="predicted"/>
<feature type="domain" description="Knr4/Smi1-like" evidence="1">
    <location>
        <begin position="29"/>
        <end position="156"/>
    </location>
</feature>
<dbReference type="InterPro" id="IPR037883">
    <property type="entry name" value="Knr4/Smi1-like_sf"/>
</dbReference>
<comment type="caution">
    <text evidence="2">The sequence shown here is derived from an EMBL/GenBank/DDBJ whole genome shotgun (WGS) entry which is preliminary data.</text>
</comment>
<dbReference type="InterPro" id="IPR018958">
    <property type="entry name" value="Knr4/Smi1-like_dom"/>
</dbReference>
<evidence type="ECO:0000313" key="3">
    <source>
        <dbReference type="Proteomes" id="UP000317881"/>
    </source>
</evidence>
<dbReference type="EMBL" id="BJND01000017">
    <property type="protein sequence ID" value="GEC04940.1"/>
    <property type="molecule type" value="Genomic_DNA"/>
</dbReference>
<keyword evidence="3" id="KW-1185">Reference proteome</keyword>
<reference evidence="2 3" key="1">
    <citation type="submission" date="2019-06" db="EMBL/GenBank/DDBJ databases">
        <title>Whole genome shotgun sequence of Streptomyces spinoverrucosus NBRC 14228.</title>
        <authorList>
            <person name="Hosoyama A."/>
            <person name="Uohara A."/>
            <person name="Ohji S."/>
            <person name="Ichikawa N."/>
        </authorList>
    </citation>
    <scope>NUCLEOTIDE SEQUENCE [LARGE SCALE GENOMIC DNA]</scope>
    <source>
        <strain evidence="2 3">NBRC 14228</strain>
    </source>
</reference>
<protein>
    <recommendedName>
        <fullName evidence="1">Knr4/Smi1-like domain-containing protein</fullName>
    </recommendedName>
</protein>
<sequence length="183" mass="20566">MFDCRSGCLVHVSQFRELLGRPFVNGDVEQDWAVVEARSGVAFPDDYKCFVTAYGPGCLNDQLYLFHPRAVGGDERLRLESLWEQTSYAYSELSRNAPELYTYSVHPEPGGCIPVARSVSGNHVFLAPPDAGYTDWFVIVEMGQWVLLRMSFTDFLWKALRGELEVPLLQGPPTFEPVGTVEP</sequence>
<dbReference type="SUPFAM" id="SSF160631">
    <property type="entry name" value="SMI1/KNR4-like"/>
    <property type="match status" value="1"/>
</dbReference>
<organism evidence="2 3">
    <name type="scientific">Streptomyces spinoverrucosus</name>
    <dbReference type="NCBI Taxonomy" id="284043"/>
    <lineage>
        <taxon>Bacteria</taxon>
        <taxon>Bacillati</taxon>
        <taxon>Actinomycetota</taxon>
        <taxon>Actinomycetes</taxon>
        <taxon>Kitasatosporales</taxon>
        <taxon>Streptomycetaceae</taxon>
        <taxon>Streptomyces</taxon>
    </lineage>
</organism>
<name>A0A4Y3VGN7_9ACTN</name>
<evidence type="ECO:0000259" key="1">
    <source>
        <dbReference type="Pfam" id="PF09346"/>
    </source>
</evidence>
<dbReference type="Proteomes" id="UP000317881">
    <property type="component" value="Unassembled WGS sequence"/>
</dbReference>
<dbReference type="AlphaFoldDB" id="A0A4Y3VGN7"/>
<evidence type="ECO:0000313" key="2">
    <source>
        <dbReference type="EMBL" id="GEC04940.1"/>
    </source>
</evidence>
<dbReference type="Gene3D" id="3.40.1580.10">
    <property type="entry name" value="SMI1/KNR4-like"/>
    <property type="match status" value="1"/>
</dbReference>